<evidence type="ECO:0000313" key="2">
    <source>
        <dbReference type="EMBL" id="CAK8985970.1"/>
    </source>
</evidence>
<evidence type="ECO:0000313" key="3">
    <source>
        <dbReference type="Proteomes" id="UP001642464"/>
    </source>
</evidence>
<dbReference type="EMBL" id="CAXAMM010000114">
    <property type="protein sequence ID" value="CAK8985970.1"/>
    <property type="molecule type" value="Genomic_DNA"/>
</dbReference>
<name>A0ABP0HAW4_9DINO</name>
<evidence type="ECO:0000256" key="1">
    <source>
        <dbReference type="SAM" id="MobiDB-lite"/>
    </source>
</evidence>
<feature type="region of interest" description="Disordered" evidence="1">
    <location>
        <begin position="50"/>
        <end position="70"/>
    </location>
</feature>
<proteinExistence type="predicted"/>
<reference evidence="2 3" key="1">
    <citation type="submission" date="2024-02" db="EMBL/GenBank/DDBJ databases">
        <authorList>
            <person name="Chen Y."/>
            <person name="Shah S."/>
            <person name="Dougan E. K."/>
            <person name="Thang M."/>
            <person name="Chan C."/>
        </authorList>
    </citation>
    <scope>NUCLEOTIDE SEQUENCE [LARGE SCALE GENOMIC DNA]</scope>
</reference>
<comment type="caution">
    <text evidence="2">The sequence shown here is derived from an EMBL/GenBank/DDBJ whole genome shotgun (WGS) entry which is preliminary data.</text>
</comment>
<protein>
    <submittedName>
        <fullName evidence="2">Uncharacterized protein</fullName>
    </submittedName>
</protein>
<gene>
    <name evidence="2" type="ORF">SCF082_LOCUS355</name>
</gene>
<organism evidence="2 3">
    <name type="scientific">Durusdinium trenchii</name>
    <dbReference type="NCBI Taxonomy" id="1381693"/>
    <lineage>
        <taxon>Eukaryota</taxon>
        <taxon>Sar</taxon>
        <taxon>Alveolata</taxon>
        <taxon>Dinophyceae</taxon>
        <taxon>Suessiales</taxon>
        <taxon>Symbiodiniaceae</taxon>
        <taxon>Durusdinium</taxon>
    </lineage>
</organism>
<sequence>MEPDTVPYDADAEWQGWQVQVPSSFAVQNQAEVTPEAVPPTIMYDTFMAEPFSAPEPPAGRTAPAEDSTQAYEAVPGGIPQAFQVTPTHPGGHPGVRRHLSLGARRGYARSC</sequence>
<keyword evidence="3" id="KW-1185">Reference proteome</keyword>
<accession>A0ABP0HAW4</accession>
<dbReference type="Proteomes" id="UP001642464">
    <property type="component" value="Unassembled WGS sequence"/>
</dbReference>